<dbReference type="Proteomes" id="UP001066276">
    <property type="component" value="Chromosome 2_2"/>
</dbReference>
<feature type="region of interest" description="Disordered" evidence="1">
    <location>
        <begin position="1"/>
        <end position="80"/>
    </location>
</feature>
<reference evidence="2" key="1">
    <citation type="journal article" date="2022" name="bioRxiv">
        <title>Sequencing and chromosome-scale assembly of the giantPleurodeles waltlgenome.</title>
        <authorList>
            <person name="Brown T."/>
            <person name="Elewa A."/>
            <person name="Iarovenko S."/>
            <person name="Subramanian E."/>
            <person name="Araus A.J."/>
            <person name="Petzold A."/>
            <person name="Susuki M."/>
            <person name="Suzuki K.-i.T."/>
            <person name="Hayashi T."/>
            <person name="Toyoda A."/>
            <person name="Oliveira C."/>
            <person name="Osipova E."/>
            <person name="Leigh N.D."/>
            <person name="Simon A."/>
            <person name="Yun M.H."/>
        </authorList>
    </citation>
    <scope>NUCLEOTIDE SEQUENCE</scope>
    <source>
        <strain evidence="2">20211129_DDA</strain>
        <tissue evidence="2">Liver</tissue>
    </source>
</reference>
<proteinExistence type="predicted"/>
<gene>
    <name evidence="2" type="ORF">NDU88_001484</name>
</gene>
<protein>
    <submittedName>
        <fullName evidence="2">Uncharacterized protein</fullName>
    </submittedName>
</protein>
<feature type="compositionally biased region" description="Basic residues" evidence="1">
    <location>
        <begin position="22"/>
        <end position="34"/>
    </location>
</feature>
<sequence length="80" mass="9078">MRRHSSRAIQQPKNVHAEGTRARHAHRSYRRREHKLVSRSGATGGREKKRTGSLQQDLCLIGHQRPNHEESSGGPPCHPD</sequence>
<dbReference type="AlphaFoldDB" id="A0AAV7USY0"/>
<organism evidence="2 3">
    <name type="scientific">Pleurodeles waltl</name>
    <name type="common">Iberian ribbed newt</name>
    <dbReference type="NCBI Taxonomy" id="8319"/>
    <lineage>
        <taxon>Eukaryota</taxon>
        <taxon>Metazoa</taxon>
        <taxon>Chordata</taxon>
        <taxon>Craniata</taxon>
        <taxon>Vertebrata</taxon>
        <taxon>Euteleostomi</taxon>
        <taxon>Amphibia</taxon>
        <taxon>Batrachia</taxon>
        <taxon>Caudata</taxon>
        <taxon>Salamandroidea</taxon>
        <taxon>Salamandridae</taxon>
        <taxon>Pleurodelinae</taxon>
        <taxon>Pleurodeles</taxon>
    </lineage>
</organism>
<keyword evidence="3" id="KW-1185">Reference proteome</keyword>
<accession>A0AAV7USY0</accession>
<evidence type="ECO:0000313" key="2">
    <source>
        <dbReference type="EMBL" id="KAJ1192172.1"/>
    </source>
</evidence>
<evidence type="ECO:0000256" key="1">
    <source>
        <dbReference type="SAM" id="MobiDB-lite"/>
    </source>
</evidence>
<name>A0AAV7USY0_PLEWA</name>
<comment type="caution">
    <text evidence="2">The sequence shown here is derived from an EMBL/GenBank/DDBJ whole genome shotgun (WGS) entry which is preliminary data.</text>
</comment>
<dbReference type="EMBL" id="JANPWB010000004">
    <property type="protein sequence ID" value="KAJ1192172.1"/>
    <property type="molecule type" value="Genomic_DNA"/>
</dbReference>
<evidence type="ECO:0000313" key="3">
    <source>
        <dbReference type="Proteomes" id="UP001066276"/>
    </source>
</evidence>